<dbReference type="EMBL" id="JAFLQW010000271">
    <property type="protein sequence ID" value="MBO0349397.1"/>
    <property type="molecule type" value="Genomic_DNA"/>
</dbReference>
<accession>A0ABS3FRB6</accession>
<proteinExistence type="predicted"/>
<evidence type="ECO:0000313" key="1">
    <source>
        <dbReference type="EMBL" id="MBO0349397.1"/>
    </source>
</evidence>
<dbReference type="RefSeq" id="WP_207087921.1">
    <property type="nucleotide sequence ID" value="NZ_JAFLQW010000271.1"/>
</dbReference>
<protein>
    <submittedName>
        <fullName evidence="1">Uncharacterized protein</fullName>
    </submittedName>
</protein>
<name>A0ABS3FRB6_9CYAN</name>
<gene>
    <name evidence="1" type="ORF">J0895_09820</name>
</gene>
<sequence>MAESYLRDAVAPNATILDRDTDALKTALQGLGSRHLVFSGVTLASAGD</sequence>
<dbReference type="Proteomes" id="UP000664844">
    <property type="component" value="Unassembled WGS sequence"/>
</dbReference>
<evidence type="ECO:0000313" key="2">
    <source>
        <dbReference type="Proteomes" id="UP000664844"/>
    </source>
</evidence>
<keyword evidence="2" id="KW-1185">Reference proteome</keyword>
<organism evidence="1 2">
    <name type="scientific">Phormidium pseudopriestleyi FRX01</name>
    <dbReference type="NCBI Taxonomy" id="1759528"/>
    <lineage>
        <taxon>Bacteria</taxon>
        <taxon>Bacillati</taxon>
        <taxon>Cyanobacteriota</taxon>
        <taxon>Cyanophyceae</taxon>
        <taxon>Oscillatoriophycideae</taxon>
        <taxon>Oscillatoriales</taxon>
        <taxon>Oscillatoriaceae</taxon>
        <taxon>Phormidium</taxon>
    </lineage>
</organism>
<reference evidence="1 2" key="1">
    <citation type="submission" date="2021-03" db="EMBL/GenBank/DDBJ databases">
        <title>Metabolic Capacity of the Antarctic Cyanobacterium Phormidium pseudopriestleyi that Sustains Oxygenic Photosynthesis in the Presence of Hydrogen Sulfide.</title>
        <authorList>
            <person name="Lumian J.E."/>
            <person name="Jungblut A.D."/>
            <person name="Dillon M.L."/>
            <person name="Hawes I."/>
            <person name="Doran P.T."/>
            <person name="Mackey T.J."/>
            <person name="Dick G.J."/>
            <person name="Grettenberger C.L."/>
            <person name="Sumner D.Y."/>
        </authorList>
    </citation>
    <scope>NUCLEOTIDE SEQUENCE [LARGE SCALE GENOMIC DNA]</scope>
    <source>
        <strain evidence="1 2">FRX01</strain>
    </source>
</reference>
<comment type="caution">
    <text evidence="1">The sequence shown here is derived from an EMBL/GenBank/DDBJ whole genome shotgun (WGS) entry which is preliminary data.</text>
</comment>